<evidence type="ECO:0000313" key="1">
    <source>
        <dbReference type="Proteomes" id="UP000887572"/>
    </source>
</evidence>
<keyword evidence="1" id="KW-1185">Reference proteome</keyword>
<protein>
    <submittedName>
        <fullName evidence="2">Uncharacterized protein</fullName>
    </submittedName>
</protein>
<dbReference type="WBParaSite" id="Gr19_v10_g6528.t1">
    <property type="protein sequence ID" value="Gr19_v10_g6528.t1"/>
    <property type="gene ID" value="Gr19_v10_g6528"/>
</dbReference>
<name>A0A914I4H2_GLORO</name>
<organism evidence="1 2">
    <name type="scientific">Globodera rostochiensis</name>
    <name type="common">Golden nematode worm</name>
    <name type="synonym">Heterodera rostochiensis</name>
    <dbReference type="NCBI Taxonomy" id="31243"/>
    <lineage>
        <taxon>Eukaryota</taxon>
        <taxon>Metazoa</taxon>
        <taxon>Ecdysozoa</taxon>
        <taxon>Nematoda</taxon>
        <taxon>Chromadorea</taxon>
        <taxon>Rhabditida</taxon>
        <taxon>Tylenchina</taxon>
        <taxon>Tylenchomorpha</taxon>
        <taxon>Tylenchoidea</taxon>
        <taxon>Heteroderidae</taxon>
        <taxon>Heteroderinae</taxon>
        <taxon>Globodera</taxon>
    </lineage>
</organism>
<dbReference type="Proteomes" id="UP000887572">
    <property type="component" value="Unplaced"/>
</dbReference>
<evidence type="ECO:0000313" key="2">
    <source>
        <dbReference type="WBParaSite" id="Gr19_v10_g6528.t1"/>
    </source>
</evidence>
<proteinExistence type="predicted"/>
<reference evidence="2" key="1">
    <citation type="submission" date="2022-11" db="UniProtKB">
        <authorList>
            <consortium name="WormBaseParasite"/>
        </authorList>
    </citation>
    <scope>IDENTIFICATION</scope>
</reference>
<dbReference type="AlphaFoldDB" id="A0A914I4H2"/>
<sequence>MAETTPFLISYIDHTVLAFLQRVQRLFNVNIFLDLAIPASHQCWEVFLRHIWPLLNARSISEIALQEGGLDNLHFISPTVLRDCANLQAIRCHQHFPEAPADDGTHTPGTSNQALFKWLHSPLLHCSDDVRMPNRKAALDVMVKTFVNASSPAGYVVELRASGEKCIKERIKMLANGTTDEMMAFHATDSWTRMLKRLPFERDKWRRSGMLRIPYYGHEIVDWPNSERPNHFILAFYDD</sequence>
<accession>A0A914I4H2</accession>